<proteinExistence type="predicted"/>
<dbReference type="EMBL" id="AMFJ01000525">
    <property type="protein sequence ID" value="EKE27184.1"/>
    <property type="molecule type" value="Genomic_DNA"/>
</dbReference>
<name>K2GAN6_9BACT</name>
<sequence>MSLYNEIITSYSKNPPNKFEMEDFSVRHKEESRLCGDIIEVFLKIENWIILDFSFIWNTSIITTACASIFWESIIDLNIEDILRFDFYYIWDLVWEISPRRKYAATLGLLATRNAIHKFLWDWIEDDFTNVIK</sequence>
<evidence type="ECO:0000259" key="1">
    <source>
        <dbReference type="Pfam" id="PF01592"/>
    </source>
</evidence>
<feature type="domain" description="NIF system FeS cluster assembly NifU N-terminal" evidence="1">
    <location>
        <begin position="4"/>
        <end position="119"/>
    </location>
</feature>
<reference evidence="2" key="1">
    <citation type="journal article" date="2012" name="Science">
        <title>Fermentation, hydrogen, and sulfur metabolism in multiple uncultivated bacterial phyla.</title>
        <authorList>
            <person name="Wrighton K.C."/>
            <person name="Thomas B.C."/>
            <person name="Sharon I."/>
            <person name="Miller C.S."/>
            <person name="Castelle C.J."/>
            <person name="VerBerkmoes N.C."/>
            <person name="Wilkins M.J."/>
            <person name="Hettich R.L."/>
            <person name="Lipton M.S."/>
            <person name="Williams K.H."/>
            <person name="Long P.E."/>
            <person name="Banfield J.F."/>
        </authorList>
    </citation>
    <scope>NUCLEOTIDE SEQUENCE [LARGE SCALE GENOMIC DNA]</scope>
</reference>
<comment type="caution">
    <text evidence="2">The sequence shown here is derived from an EMBL/GenBank/DDBJ whole genome shotgun (WGS) entry which is preliminary data.</text>
</comment>
<dbReference type="InterPro" id="IPR002871">
    <property type="entry name" value="NIF_FeS_clus_asmbl_NifU_N"/>
</dbReference>
<dbReference type="GO" id="GO:0005506">
    <property type="term" value="F:iron ion binding"/>
    <property type="evidence" value="ECO:0007669"/>
    <property type="project" value="InterPro"/>
</dbReference>
<dbReference type="Gene3D" id="3.90.1010.10">
    <property type="match status" value="1"/>
</dbReference>
<accession>K2GAN6</accession>
<protein>
    <recommendedName>
        <fullName evidence="1">NIF system FeS cluster assembly NifU N-terminal domain-containing protein</fullName>
    </recommendedName>
</protein>
<dbReference type="SUPFAM" id="SSF82649">
    <property type="entry name" value="SufE/NifU"/>
    <property type="match status" value="1"/>
</dbReference>
<dbReference type="GO" id="GO:0016226">
    <property type="term" value="P:iron-sulfur cluster assembly"/>
    <property type="evidence" value="ECO:0007669"/>
    <property type="project" value="InterPro"/>
</dbReference>
<gene>
    <name evidence="2" type="ORF">ACD_4C00009G0003</name>
</gene>
<organism evidence="2">
    <name type="scientific">uncultured bacterium</name>
    <name type="common">gcode 4</name>
    <dbReference type="NCBI Taxonomy" id="1234023"/>
    <lineage>
        <taxon>Bacteria</taxon>
        <taxon>environmental samples</taxon>
    </lineage>
</organism>
<dbReference type="Pfam" id="PF01592">
    <property type="entry name" value="NifU_N"/>
    <property type="match status" value="1"/>
</dbReference>
<dbReference type="GO" id="GO:0051536">
    <property type="term" value="F:iron-sulfur cluster binding"/>
    <property type="evidence" value="ECO:0007669"/>
    <property type="project" value="InterPro"/>
</dbReference>
<evidence type="ECO:0000313" key="2">
    <source>
        <dbReference type="EMBL" id="EKE27184.1"/>
    </source>
</evidence>
<dbReference type="AlphaFoldDB" id="K2GAN6"/>